<dbReference type="RefSeq" id="WP_198099039.1">
    <property type="nucleotide sequence ID" value="NZ_JAEDAL010000001.1"/>
</dbReference>
<gene>
    <name evidence="2" type="ORF">I7X43_01065</name>
</gene>
<dbReference type="AlphaFoldDB" id="A0A931IWP0"/>
<feature type="chain" id="PRO_5037693353" description="CVNH domain-containing protein" evidence="1">
    <location>
        <begin position="27"/>
        <end position="172"/>
    </location>
</feature>
<keyword evidence="3" id="KW-1185">Reference proteome</keyword>
<comment type="caution">
    <text evidence="2">The sequence shown here is derived from an EMBL/GenBank/DDBJ whole genome shotgun (WGS) entry which is preliminary data.</text>
</comment>
<protein>
    <recommendedName>
        <fullName evidence="4">CVNH domain-containing protein</fullName>
    </recommendedName>
</protein>
<evidence type="ECO:0000256" key="1">
    <source>
        <dbReference type="SAM" id="SignalP"/>
    </source>
</evidence>
<evidence type="ECO:0008006" key="4">
    <source>
        <dbReference type="Google" id="ProtNLM"/>
    </source>
</evidence>
<keyword evidence="1" id="KW-0732">Signal</keyword>
<accession>A0A931IWP0</accession>
<organism evidence="2 3">
    <name type="scientific">Inhella gelatinilytica</name>
    <dbReference type="NCBI Taxonomy" id="2795030"/>
    <lineage>
        <taxon>Bacteria</taxon>
        <taxon>Pseudomonadati</taxon>
        <taxon>Pseudomonadota</taxon>
        <taxon>Betaproteobacteria</taxon>
        <taxon>Burkholderiales</taxon>
        <taxon>Sphaerotilaceae</taxon>
        <taxon>Inhella</taxon>
    </lineage>
</organism>
<reference evidence="2" key="1">
    <citation type="submission" date="2020-12" db="EMBL/GenBank/DDBJ databases">
        <title>The genome sequence of Inhella sp. 4Y17.</title>
        <authorList>
            <person name="Liu Y."/>
        </authorList>
    </citation>
    <scope>NUCLEOTIDE SEQUENCE</scope>
    <source>
        <strain evidence="2">4Y10</strain>
    </source>
</reference>
<evidence type="ECO:0000313" key="2">
    <source>
        <dbReference type="EMBL" id="MBH9551423.1"/>
    </source>
</evidence>
<proteinExistence type="predicted"/>
<dbReference type="EMBL" id="JAEDAL010000001">
    <property type="protein sequence ID" value="MBH9551423.1"/>
    <property type="molecule type" value="Genomic_DNA"/>
</dbReference>
<evidence type="ECO:0000313" key="3">
    <source>
        <dbReference type="Proteomes" id="UP000620139"/>
    </source>
</evidence>
<feature type="signal peptide" evidence="1">
    <location>
        <begin position="1"/>
        <end position="26"/>
    </location>
</feature>
<name>A0A931IWP0_9BURK</name>
<dbReference type="Proteomes" id="UP000620139">
    <property type="component" value="Unassembled WGS sequence"/>
</dbReference>
<sequence length="172" mass="18560">MQSLTSLIHRSLAAWALALPLIPIHAAEPLSCPALASAVQIDACPSDEQLRGGFVGYCSDNRRLYAADHDTCSRFENYRKLKNVALWEAGADGAWQGYLSCDVPRERLQAARVQSVTVSRQGTVTRVACQYGIAGGDENDTLTLAHRTKARCAVVDPPACTADPGACRVRCE</sequence>